<evidence type="ECO:0000256" key="2">
    <source>
        <dbReference type="ARBA" id="ARBA00009820"/>
    </source>
</evidence>
<dbReference type="InterPro" id="IPR014167">
    <property type="entry name" value="Tol-Pal_TolB"/>
</dbReference>
<dbReference type="Gene3D" id="3.40.50.10070">
    <property type="entry name" value="TolB, N-terminal domain"/>
    <property type="match status" value="1"/>
</dbReference>
<gene>
    <name evidence="5" type="primary">tolB</name>
    <name evidence="7" type="ordered locus">XfasM23_0949</name>
</gene>
<dbReference type="InterPro" id="IPR011659">
    <property type="entry name" value="WD40"/>
</dbReference>
<evidence type="ECO:0000256" key="1">
    <source>
        <dbReference type="ARBA" id="ARBA00004418"/>
    </source>
</evidence>
<evidence type="ECO:0000256" key="4">
    <source>
        <dbReference type="ARBA" id="ARBA00022764"/>
    </source>
</evidence>
<proteinExistence type="inferred from homology"/>
<evidence type="ECO:0000313" key="8">
    <source>
        <dbReference type="Proteomes" id="UP000001698"/>
    </source>
</evidence>
<dbReference type="AlphaFoldDB" id="B2I4T6"/>
<keyword evidence="3 5" id="KW-0732">Signal</keyword>
<evidence type="ECO:0000256" key="3">
    <source>
        <dbReference type="ARBA" id="ARBA00022729"/>
    </source>
</evidence>
<keyword evidence="5" id="KW-0131">Cell cycle</keyword>
<dbReference type="GO" id="GO:0042597">
    <property type="term" value="C:periplasmic space"/>
    <property type="evidence" value="ECO:0007669"/>
    <property type="project" value="UniProtKB-SubCell"/>
</dbReference>
<comment type="subcellular location">
    <subcellularLocation>
        <location evidence="1 5">Periplasm</location>
    </subcellularLocation>
</comment>
<organism evidence="7 8">
    <name type="scientific">Xylella fastidiosa (strain M23)</name>
    <dbReference type="NCBI Taxonomy" id="405441"/>
    <lineage>
        <taxon>Bacteria</taxon>
        <taxon>Pseudomonadati</taxon>
        <taxon>Pseudomonadota</taxon>
        <taxon>Gammaproteobacteria</taxon>
        <taxon>Lysobacterales</taxon>
        <taxon>Lysobacteraceae</taxon>
        <taxon>Xylella</taxon>
    </lineage>
</organism>
<dbReference type="HAMAP" id="MF_00671">
    <property type="entry name" value="TolB"/>
    <property type="match status" value="1"/>
</dbReference>
<keyword evidence="4 5" id="KW-0574">Periplasm</keyword>
<dbReference type="KEGG" id="xfn:XfasM23_0949"/>
<dbReference type="PANTHER" id="PTHR36842:SF1">
    <property type="entry name" value="PROTEIN TOLB"/>
    <property type="match status" value="1"/>
</dbReference>
<dbReference type="HOGENOM" id="CLU_047123_0_0_6"/>
<dbReference type="InterPro" id="IPR011042">
    <property type="entry name" value="6-blade_b-propeller_TolB-like"/>
</dbReference>
<dbReference type="Gene3D" id="2.120.10.30">
    <property type="entry name" value="TolB, C-terminal domain"/>
    <property type="match status" value="1"/>
</dbReference>
<keyword evidence="5" id="KW-0132">Cell division</keyword>
<dbReference type="GO" id="GO:0017038">
    <property type="term" value="P:protein import"/>
    <property type="evidence" value="ECO:0007669"/>
    <property type="project" value="InterPro"/>
</dbReference>
<dbReference type="InterPro" id="IPR007195">
    <property type="entry name" value="TolB_N"/>
</dbReference>
<feature type="domain" description="TolB N-terminal" evidence="6">
    <location>
        <begin position="62"/>
        <end position="167"/>
    </location>
</feature>
<name>B2I4T6_XYLF2</name>
<accession>B2I4T6</accession>
<dbReference type="SUPFAM" id="SSF52964">
    <property type="entry name" value="TolB, N-terminal domain"/>
    <property type="match status" value="1"/>
</dbReference>
<dbReference type="Pfam" id="PF07676">
    <property type="entry name" value="PD40"/>
    <property type="match status" value="3"/>
</dbReference>
<protein>
    <recommendedName>
        <fullName evidence="5">Tol-Pal system protein TolB</fullName>
    </recommendedName>
</protein>
<dbReference type="EMBL" id="CP001011">
    <property type="protein sequence ID" value="ACB92381.1"/>
    <property type="molecule type" value="Genomic_DNA"/>
</dbReference>
<evidence type="ECO:0000313" key="7">
    <source>
        <dbReference type="EMBL" id="ACB92381.1"/>
    </source>
</evidence>
<dbReference type="Proteomes" id="UP000001698">
    <property type="component" value="Chromosome"/>
</dbReference>
<dbReference type="NCBIfam" id="TIGR02800">
    <property type="entry name" value="propeller_TolB"/>
    <property type="match status" value="1"/>
</dbReference>
<evidence type="ECO:0000259" key="6">
    <source>
        <dbReference type="Pfam" id="PF04052"/>
    </source>
</evidence>
<dbReference type="Pfam" id="PF04052">
    <property type="entry name" value="TolB_N"/>
    <property type="match status" value="1"/>
</dbReference>
<comment type="subunit">
    <text evidence="5">The Tol-Pal system is composed of five core proteins: the inner membrane proteins TolA, TolQ and TolR, the periplasmic protein TolB and the outer membrane protein Pal. They form a network linking the inner and outer membranes and the peptidoglycan layer.</text>
</comment>
<comment type="function">
    <text evidence="5">Part of the Tol-Pal system, which plays a role in outer membrane invagination during cell division and is important for maintaining outer membrane integrity.</text>
</comment>
<reference evidence="7 8" key="1">
    <citation type="journal article" date="2010" name="J. Bacteriol.">
        <title>Whole genome sequences of two Xylella fastidiosa strains (M12 and M23) causing almond leaf scorch disease in California.</title>
        <authorList>
            <person name="Chen J."/>
            <person name="Xie G."/>
            <person name="Han S."/>
            <person name="Chertkov O."/>
            <person name="Sims D."/>
            <person name="Civerolo E.L."/>
        </authorList>
    </citation>
    <scope>NUCLEOTIDE SEQUENCE [LARGE SCALE GENOMIC DNA]</scope>
    <source>
        <strain evidence="7 8">M23</strain>
    </source>
</reference>
<dbReference type="PANTHER" id="PTHR36842">
    <property type="entry name" value="PROTEIN TOLB HOMOLOG"/>
    <property type="match status" value="1"/>
</dbReference>
<evidence type="ECO:0000256" key="5">
    <source>
        <dbReference type="HAMAP-Rule" id="MF_00671"/>
    </source>
</evidence>
<comment type="similarity">
    <text evidence="2 5">Belongs to the TolB family.</text>
</comment>
<sequence length="474" mass="51427">MAAFTLLLLTIAKIFVLGHPFKFSSIIFLKVIDLHMTKFPRWLAMLVGLLFPLSALTQQQGLTIDIVGGNTAATPIAVLPMPYHDSAGAPATDVSGVVAADLNRSGQFRTLPLGQITERPTHGSEIRFPTWQALKQDYIVVGRVLDARQGTYRVEYELFDVRNGKRMLGLAMTARASAMRDVAHQMADAIYEKITGLRGAFFTRIAYVTASGSHGAMRYALMVADSDGYNPQTIVRSAEPLLSPDWSSDGKKLAYVSFEKGGSSIYIQDIATGSRELVSSFRGINAAPSFAPDGHRIALSLSRSGNPEIYVMDLVSKQLIQLTNSFGIDTEPVWSSDGKFIYFTSDRGGRPQIYKVASVGGAATRVTFQGNYNASASVSYDDKKIVVAQGSGNVYRIAMMDQSSGSTVWNTLSTGSLDESPSFAPNASMVLYAAREGGRGVLYAVSADARVRQRLVSVDSDVREPAWGPYRSVH</sequence>
<dbReference type="GO" id="GO:0051301">
    <property type="term" value="P:cell division"/>
    <property type="evidence" value="ECO:0007669"/>
    <property type="project" value="UniProtKB-UniRule"/>
</dbReference>
<dbReference type="SUPFAM" id="SSF69304">
    <property type="entry name" value="Tricorn protease N-terminal domain"/>
    <property type="match status" value="1"/>
</dbReference>